<name>A0A840YF00_9SPHN</name>
<dbReference type="EMBL" id="JACIJF010000001">
    <property type="protein sequence ID" value="MBB5709348.1"/>
    <property type="molecule type" value="Genomic_DNA"/>
</dbReference>
<organism evidence="1 2">
    <name type="scientific">Sphingomonas xinjiangensis</name>
    <dbReference type="NCBI Taxonomy" id="643568"/>
    <lineage>
        <taxon>Bacteria</taxon>
        <taxon>Pseudomonadati</taxon>
        <taxon>Pseudomonadota</taxon>
        <taxon>Alphaproteobacteria</taxon>
        <taxon>Sphingomonadales</taxon>
        <taxon>Sphingomonadaceae</taxon>
        <taxon>Sphingomonas</taxon>
    </lineage>
</organism>
<evidence type="ECO:0008006" key="3">
    <source>
        <dbReference type="Google" id="ProtNLM"/>
    </source>
</evidence>
<dbReference type="RefSeq" id="WP_184083962.1">
    <property type="nucleotide sequence ID" value="NZ_JACIJF010000001.1"/>
</dbReference>
<dbReference type="Proteomes" id="UP000527143">
    <property type="component" value="Unassembled WGS sequence"/>
</dbReference>
<protein>
    <recommendedName>
        <fullName evidence="3">Phage tail tube protein</fullName>
    </recommendedName>
</protein>
<evidence type="ECO:0000313" key="1">
    <source>
        <dbReference type="EMBL" id="MBB5709348.1"/>
    </source>
</evidence>
<reference evidence="1 2" key="1">
    <citation type="submission" date="2020-08" db="EMBL/GenBank/DDBJ databases">
        <title>Genomic Encyclopedia of Type Strains, Phase IV (KMG-IV): sequencing the most valuable type-strain genomes for metagenomic binning, comparative biology and taxonomic classification.</title>
        <authorList>
            <person name="Goeker M."/>
        </authorList>
    </citation>
    <scope>NUCLEOTIDE SEQUENCE [LARGE SCALE GENOMIC DNA]</scope>
    <source>
        <strain evidence="1 2">DSM 26736</strain>
    </source>
</reference>
<sequence>MSYPNEPDYVVVRREDPDSPGTFDIVCGIESAGLNQTANTSDRFRRDCAAPADVATRAVRVTGIQWDLTGTGVINMDEFENMQAALGNRSNWRVEYGKYDDAASIPRTGTIFGYYTGPGVLTAFNTNVGEDGTAEITIAGENRPVWTTGTPTA</sequence>
<gene>
    <name evidence="1" type="ORF">FHT02_000554</name>
</gene>
<dbReference type="AlphaFoldDB" id="A0A840YF00"/>
<accession>A0A840YF00</accession>
<keyword evidence="2" id="KW-1185">Reference proteome</keyword>
<evidence type="ECO:0000313" key="2">
    <source>
        <dbReference type="Proteomes" id="UP000527143"/>
    </source>
</evidence>
<proteinExistence type="predicted"/>
<comment type="caution">
    <text evidence="1">The sequence shown here is derived from an EMBL/GenBank/DDBJ whole genome shotgun (WGS) entry which is preliminary data.</text>
</comment>